<evidence type="ECO:0000256" key="1">
    <source>
        <dbReference type="ARBA" id="ARBA00022679"/>
    </source>
</evidence>
<dbReference type="GO" id="GO:0006139">
    <property type="term" value="P:nucleobase-containing compound metabolic process"/>
    <property type="evidence" value="ECO:0007669"/>
    <property type="project" value="InterPro"/>
</dbReference>
<reference evidence="5" key="1">
    <citation type="submission" date="2016-05" db="EMBL/GenBank/DDBJ databases">
        <authorList>
            <person name="Naeem Raeece"/>
        </authorList>
    </citation>
    <scope>NUCLEOTIDE SEQUENCE [LARGE SCALE GENOMIC DNA]</scope>
</reference>
<organism evidence="4 5">
    <name type="scientific">Plasmodium ovale curtisi</name>
    <dbReference type="NCBI Taxonomy" id="864141"/>
    <lineage>
        <taxon>Eukaryota</taxon>
        <taxon>Sar</taxon>
        <taxon>Alveolata</taxon>
        <taxon>Apicomplexa</taxon>
        <taxon>Aconoidasida</taxon>
        <taxon>Haemosporida</taxon>
        <taxon>Plasmodiidae</taxon>
        <taxon>Plasmodium</taxon>
        <taxon>Plasmodium (Plasmodium)</taxon>
    </lineage>
</organism>
<dbReference type="Proteomes" id="UP000078560">
    <property type="component" value="Unassembled WGS sequence"/>
</dbReference>
<keyword evidence="1" id="KW-0808">Transferase</keyword>
<dbReference type="PANTHER" id="PTHR23359">
    <property type="entry name" value="NUCLEOTIDE KINASE"/>
    <property type="match status" value="1"/>
</dbReference>
<dbReference type="InterPro" id="IPR027417">
    <property type="entry name" value="P-loop_NTPase"/>
</dbReference>
<name>A0A1A8VPA0_PLAOA</name>
<dbReference type="EMBL" id="FLQU01000206">
    <property type="protein sequence ID" value="SBS82358.1"/>
    <property type="molecule type" value="Genomic_DNA"/>
</dbReference>
<dbReference type="Gene3D" id="3.40.50.300">
    <property type="entry name" value="P-loop containing nucleotide triphosphate hydrolases"/>
    <property type="match status" value="1"/>
</dbReference>
<dbReference type="GO" id="GO:0005524">
    <property type="term" value="F:ATP binding"/>
    <property type="evidence" value="ECO:0007669"/>
    <property type="project" value="InterPro"/>
</dbReference>
<dbReference type="GO" id="GO:0019205">
    <property type="term" value="F:nucleobase-containing compound kinase activity"/>
    <property type="evidence" value="ECO:0007669"/>
    <property type="project" value="InterPro"/>
</dbReference>
<gene>
    <name evidence="4" type="ORF">POVCU2_0015060</name>
</gene>
<dbReference type="VEuPathDB" id="PlasmoDB:PocGH01_07039600"/>
<evidence type="ECO:0000313" key="5">
    <source>
        <dbReference type="Proteomes" id="UP000078560"/>
    </source>
</evidence>
<dbReference type="SUPFAM" id="SSF52540">
    <property type="entry name" value="P-loop containing nucleoside triphosphate hydrolases"/>
    <property type="match status" value="1"/>
</dbReference>
<evidence type="ECO:0000256" key="2">
    <source>
        <dbReference type="ARBA" id="ARBA00022741"/>
    </source>
</evidence>
<keyword evidence="3 4" id="KW-0418">Kinase</keyword>
<protein>
    <submittedName>
        <fullName evidence="4">Adenylate kinase</fullName>
    </submittedName>
</protein>
<dbReference type="Pfam" id="PF00406">
    <property type="entry name" value="ADK"/>
    <property type="match status" value="1"/>
</dbReference>
<dbReference type="InterPro" id="IPR000850">
    <property type="entry name" value="Adenylat/UMP-CMP_kin"/>
</dbReference>
<evidence type="ECO:0000313" key="4">
    <source>
        <dbReference type="EMBL" id="SBS82358.1"/>
    </source>
</evidence>
<dbReference type="AlphaFoldDB" id="A0A1A8VPA0"/>
<keyword evidence="2" id="KW-0547">Nucleotide-binding</keyword>
<sequence>METLLDSETLKKYEEETNEYIRKKNVEKLFDIILKNVLINKPENVYLYIYSNIYSFLLNKIFILGPPLLKITSTICSSIANSFDYYHINASLLVDAHILGDTNNIDGDLPNKKLVSDDLICSIIKSSLNKLDAKQKRGYVVEGFPSTDIQANSCVQYLPSHVFVLFADEEYIYEKYEEENNIKILSDSNDQDYDERLELFETKEVDTNTLKDKVKVYLRNLSGVFEVLGETKQVLNLRDYDEKKLINHNLVSQNKDEWKSVLGEDTLDASEKGETSS</sequence>
<proteinExistence type="predicted"/>
<evidence type="ECO:0000256" key="3">
    <source>
        <dbReference type="ARBA" id="ARBA00022777"/>
    </source>
</evidence>
<accession>A0A1A8VPA0</accession>